<gene>
    <name evidence="3" type="ORF">FOB72_05745</name>
</gene>
<keyword evidence="2" id="KW-1133">Transmembrane helix</keyword>
<dbReference type="Proteomes" id="UP000322822">
    <property type="component" value="Chromosome 1"/>
</dbReference>
<evidence type="ECO:0000256" key="2">
    <source>
        <dbReference type="SAM" id="Phobius"/>
    </source>
</evidence>
<dbReference type="AlphaFoldDB" id="A0A5P2H160"/>
<organism evidence="3 4">
    <name type="scientific">Cupriavidus pauculus</name>
    <dbReference type="NCBI Taxonomy" id="82633"/>
    <lineage>
        <taxon>Bacteria</taxon>
        <taxon>Pseudomonadati</taxon>
        <taxon>Pseudomonadota</taxon>
        <taxon>Betaproteobacteria</taxon>
        <taxon>Burkholderiales</taxon>
        <taxon>Burkholderiaceae</taxon>
        <taxon>Cupriavidus</taxon>
    </lineage>
</organism>
<dbReference type="EMBL" id="CP044065">
    <property type="protein sequence ID" value="QET01591.1"/>
    <property type="molecule type" value="Genomic_DNA"/>
</dbReference>
<name>A0A5P2H160_9BURK</name>
<dbReference type="InterPro" id="IPR003782">
    <property type="entry name" value="SCO1/SenC"/>
</dbReference>
<proteinExistence type="inferred from homology"/>
<dbReference type="InterPro" id="IPR036249">
    <property type="entry name" value="Thioredoxin-like_sf"/>
</dbReference>
<protein>
    <submittedName>
        <fullName evidence="3">SCO family protein</fullName>
    </submittedName>
</protein>
<evidence type="ECO:0000256" key="1">
    <source>
        <dbReference type="ARBA" id="ARBA00010996"/>
    </source>
</evidence>
<keyword evidence="2" id="KW-0812">Transmembrane</keyword>
<dbReference type="Gene3D" id="3.40.30.10">
    <property type="entry name" value="Glutaredoxin"/>
    <property type="match status" value="1"/>
</dbReference>
<feature type="transmembrane region" description="Helical" evidence="2">
    <location>
        <begin position="28"/>
        <end position="52"/>
    </location>
</feature>
<dbReference type="SUPFAM" id="SSF52833">
    <property type="entry name" value="Thioredoxin-like"/>
    <property type="match status" value="1"/>
</dbReference>
<evidence type="ECO:0000313" key="4">
    <source>
        <dbReference type="Proteomes" id="UP000322822"/>
    </source>
</evidence>
<reference evidence="3 4" key="1">
    <citation type="submission" date="2019-09" db="EMBL/GenBank/DDBJ databases">
        <title>FDA dAtabase for Regulatory Grade micrObial Sequences (FDA-ARGOS): Supporting development and validation of Infectious Disease Dx tests.</title>
        <authorList>
            <person name="Sciortino C."/>
            <person name="Tallon L."/>
            <person name="Sadzewicz L."/>
            <person name="Vavikolanu K."/>
            <person name="Mehta A."/>
            <person name="Aluvathingal J."/>
            <person name="Nadendla S."/>
            <person name="Nandy P."/>
            <person name="Geyer C."/>
            <person name="Yan Y."/>
            <person name="Sichtig H."/>
        </authorList>
    </citation>
    <scope>NUCLEOTIDE SEQUENCE [LARGE SCALE GENOMIC DNA]</scope>
    <source>
        <strain evidence="3 4">FDAARGOS_664</strain>
    </source>
</reference>
<accession>A0A5P2H160</accession>
<evidence type="ECO:0000313" key="3">
    <source>
        <dbReference type="EMBL" id="QET01591.1"/>
    </source>
</evidence>
<dbReference type="OrthoDB" id="8550465at2"/>
<comment type="similarity">
    <text evidence="1">Belongs to the SCO1/2 family.</text>
</comment>
<keyword evidence="2" id="KW-0472">Membrane</keyword>
<sequence>MATRRSAVRVASGASVVSHAGARPRWPVVWLLLVISLSGAGLYALTDGLTAWTLDQRRENRIAAGAMRLPAVAVWDQQGREAVWFGADASDLPDARLGAAASPPAQSSPQDAIYLVDVIYTRCMTVCRALGAEFAQLQARIAADGLSGRIGLRSLSFDPRDGVADLAGYGREHRARLPDWAVATAADPTAMRALLREADVIAIPDGFGGFEHNGGLHVVDARGRVLGTFTLEAYQDAYAFARAALPAAGAANVDGGAP</sequence>
<dbReference type="CDD" id="cd02968">
    <property type="entry name" value="SCO"/>
    <property type="match status" value="1"/>
</dbReference>